<dbReference type="SUPFAM" id="SSF53448">
    <property type="entry name" value="Nucleotide-diphospho-sugar transferases"/>
    <property type="match status" value="1"/>
</dbReference>
<protein>
    <submittedName>
        <fullName evidence="7">Bifunctional protein GlmU</fullName>
    </submittedName>
</protein>
<comment type="catalytic activity">
    <reaction evidence="4">
        <text>alpha-D-glucosamine 1-phosphate + acetyl-CoA = N-acetyl-alpha-D-glucosamine 1-phosphate + CoA + H(+)</text>
        <dbReference type="Rhea" id="RHEA:13725"/>
        <dbReference type="ChEBI" id="CHEBI:15378"/>
        <dbReference type="ChEBI" id="CHEBI:57287"/>
        <dbReference type="ChEBI" id="CHEBI:57288"/>
        <dbReference type="ChEBI" id="CHEBI:57776"/>
        <dbReference type="ChEBI" id="CHEBI:58516"/>
        <dbReference type="EC" id="2.3.1.157"/>
    </reaction>
</comment>
<evidence type="ECO:0000256" key="1">
    <source>
        <dbReference type="ARBA" id="ARBA00022679"/>
    </source>
</evidence>
<evidence type="ECO:0000256" key="6">
    <source>
        <dbReference type="ARBA" id="ARBA00049628"/>
    </source>
</evidence>
<name>A0A0G1DT76_9BACT</name>
<dbReference type="AlphaFoldDB" id="A0A0G1DT76"/>
<proteinExistence type="predicted"/>
<keyword evidence="2" id="KW-0548">Nucleotidyltransferase</keyword>
<evidence type="ECO:0000313" key="8">
    <source>
        <dbReference type="Proteomes" id="UP000034646"/>
    </source>
</evidence>
<evidence type="ECO:0000256" key="3">
    <source>
        <dbReference type="ARBA" id="ARBA00023315"/>
    </source>
</evidence>
<organism evidence="7 8">
    <name type="scientific">Candidatus Nomurabacteria bacterium GW2011_GWA2_43_15</name>
    <dbReference type="NCBI Taxonomy" id="1618738"/>
    <lineage>
        <taxon>Bacteria</taxon>
        <taxon>Candidatus Nomuraibacteriota</taxon>
    </lineage>
</organism>
<evidence type="ECO:0000313" key="7">
    <source>
        <dbReference type="EMBL" id="KKT00835.1"/>
    </source>
</evidence>
<keyword evidence="3" id="KW-0012">Acyltransferase</keyword>
<dbReference type="Gene3D" id="3.90.550.10">
    <property type="entry name" value="Spore Coat Polysaccharide Biosynthesis Protein SpsA, Chain A"/>
    <property type="match status" value="1"/>
</dbReference>
<dbReference type="STRING" id="1618738.UV76_C0007G0043"/>
<comment type="caution">
    <text evidence="7">The sequence shown here is derived from an EMBL/GenBank/DDBJ whole genome shotgun (WGS) entry which is preliminary data.</text>
</comment>
<comment type="catalytic activity">
    <reaction evidence="5">
        <text>N-acetyl-alpha-D-glucosamine 1-phosphate + UTP + H(+) = UDP-N-acetyl-alpha-D-glucosamine + diphosphate</text>
        <dbReference type="Rhea" id="RHEA:13509"/>
        <dbReference type="ChEBI" id="CHEBI:15378"/>
        <dbReference type="ChEBI" id="CHEBI:33019"/>
        <dbReference type="ChEBI" id="CHEBI:46398"/>
        <dbReference type="ChEBI" id="CHEBI:57705"/>
        <dbReference type="ChEBI" id="CHEBI:57776"/>
        <dbReference type="EC" id="2.7.7.23"/>
    </reaction>
</comment>
<dbReference type="InterPro" id="IPR029044">
    <property type="entry name" value="Nucleotide-diphossugar_trans"/>
</dbReference>
<gene>
    <name evidence="7" type="ORF">UV76_C0007G0043</name>
</gene>
<evidence type="ECO:0000256" key="2">
    <source>
        <dbReference type="ARBA" id="ARBA00022695"/>
    </source>
</evidence>
<dbReference type="InterPro" id="IPR050065">
    <property type="entry name" value="GlmU-like"/>
</dbReference>
<dbReference type="Proteomes" id="UP000034646">
    <property type="component" value="Unassembled WGS sequence"/>
</dbReference>
<sequence length="123" mass="14365">MTIGTIVVPDYEDWRVGLYSNFGRVVRDIDGKVKKLVEFKNATEEEKKIKEVNPALYVFDAKWLWDNIDKIEIDPTRNEYKVTDLIYIAFSQNKKIEAVPITNIFEGLQPNSKEELDILEKLI</sequence>
<comment type="function">
    <text evidence="6">Catalyzes the last two sequential reactions in the de novo biosynthetic pathway for UDP-N-acetylglucosamine (UDP-GlcNAc). The C-terminal domain catalyzes the transfer of acetyl group from acetyl coenzyme A to glucosamine-1-phosphate (GlcN-1-P) to produce N-acetylglucosamine-1-phosphate (GlcNAc-1-P), which is converted into UDP-GlcNAc by the transfer of uridine 5-monophosphate (from uridine 5-triphosphate), a reaction catalyzed by the N-terminal domain.</text>
</comment>
<dbReference type="EMBL" id="LCFS01000007">
    <property type="protein sequence ID" value="KKT00835.1"/>
    <property type="molecule type" value="Genomic_DNA"/>
</dbReference>
<dbReference type="GO" id="GO:0003977">
    <property type="term" value="F:UDP-N-acetylglucosamine diphosphorylase activity"/>
    <property type="evidence" value="ECO:0007669"/>
    <property type="project" value="UniProtKB-EC"/>
</dbReference>
<accession>A0A0G1DT76</accession>
<dbReference type="GO" id="GO:0019134">
    <property type="term" value="F:glucosamine-1-phosphate N-acetyltransferase activity"/>
    <property type="evidence" value="ECO:0007669"/>
    <property type="project" value="UniProtKB-EC"/>
</dbReference>
<reference evidence="7 8" key="1">
    <citation type="journal article" date="2015" name="Nature">
        <title>rRNA introns, odd ribosomes, and small enigmatic genomes across a large radiation of phyla.</title>
        <authorList>
            <person name="Brown C.T."/>
            <person name="Hug L.A."/>
            <person name="Thomas B.C."/>
            <person name="Sharon I."/>
            <person name="Castelle C.J."/>
            <person name="Singh A."/>
            <person name="Wilkins M.J."/>
            <person name="Williams K.H."/>
            <person name="Banfield J.F."/>
        </authorList>
    </citation>
    <scope>NUCLEOTIDE SEQUENCE [LARGE SCALE GENOMIC DNA]</scope>
</reference>
<dbReference type="PANTHER" id="PTHR43584">
    <property type="entry name" value="NUCLEOTIDYL TRANSFERASE"/>
    <property type="match status" value="1"/>
</dbReference>
<dbReference type="PANTHER" id="PTHR43584:SF3">
    <property type="entry name" value="BIFUNCTIONAL PROTEIN GLMU"/>
    <property type="match status" value="1"/>
</dbReference>
<evidence type="ECO:0000256" key="4">
    <source>
        <dbReference type="ARBA" id="ARBA00048247"/>
    </source>
</evidence>
<evidence type="ECO:0000256" key="5">
    <source>
        <dbReference type="ARBA" id="ARBA00048493"/>
    </source>
</evidence>
<keyword evidence="1" id="KW-0808">Transferase</keyword>